<dbReference type="SUPFAM" id="SSF52540">
    <property type="entry name" value="P-loop containing nucleoside triphosphate hydrolases"/>
    <property type="match status" value="1"/>
</dbReference>
<dbReference type="PANTHER" id="PTHR47968">
    <property type="entry name" value="CENTROMERE PROTEIN E"/>
    <property type="match status" value="1"/>
</dbReference>
<dbReference type="InterPro" id="IPR019821">
    <property type="entry name" value="Kinesin_motor_CS"/>
</dbReference>
<keyword evidence="2 6" id="KW-0547">Nucleotide-binding</keyword>
<feature type="coiled-coil region" evidence="8">
    <location>
        <begin position="439"/>
        <end position="466"/>
    </location>
</feature>
<dbReference type="PROSITE" id="PS50067">
    <property type="entry name" value="KINESIN_MOTOR_2"/>
    <property type="match status" value="1"/>
</dbReference>
<dbReference type="Gene3D" id="3.40.850.10">
    <property type="entry name" value="Kinesin motor domain"/>
    <property type="match status" value="1"/>
</dbReference>
<evidence type="ECO:0000313" key="11">
    <source>
        <dbReference type="EMBL" id="CAI2370178.1"/>
    </source>
</evidence>
<feature type="compositionally biased region" description="Basic residues" evidence="9">
    <location>
        <begin position="50"/>
        <end position="62"/>
    </location>
</feature>
<feature type="compositionally biased region" description="Polar residues" evidence="9">
    <location>
        <begin position="1"/>
        <end position="14"/>
    </location>
</feature>
<feature type="compositionally biased region" description="Basic residues" evidence="9">
    <location>
        <begin position="734"/>
        <end position="752"/>
    </location>
</feature>
<name>A0AAD1UIT2_EUPCR</name>
<dbReference type="Pfam" id="PF00225">
    <property type="entry name" value="Kinesin"/>
    <property type="match status" value="1"/>
</dbReference>
<dbReference type="FunFam" id="3.40.850.10:FF:000056">
    <property type="entry name" value="Kinesin-like protein"/>
    <property type="match status" value="1"/>
</dbReference>
<keyword evidence="1 7" id="KW-0493">Microtubule</keyword>
<evidence type="ECO:0000256" key="7">
    <source>
        <dbReference type="RuleBase" id="RU000394"/>
    </source>
</evidence>
<dbReference type="SMART" id="SM00129">
    <property type="entry name" value="KISc"/>
    <property type="match status" value="1"/>
</dbReference>
<dbReference type="PRINTS" id="PR00380">
    <property type="entry name" value="KINESINHEAVY"/>
</dbReference>
<proteinExistence type="inferred from homology"/>
<evidence type="ECO:0000256" key="8">
    <source>
        <dbReference type="SAM" id="Coils"/>
    </source>
</evidence>
<dbReference type="GO" id="GO:0007018">
    <property type="term" value="P:microtubule-based movement"/>
    <property type="evidence" value="ECO:0007669"/>
    <property type="project" value="InterPro"/>
</dbReference>
<keyword evidence="3 6" id="KW-0067">ATP-binding</keyword>
<evidence type="ECO:0000256" key="4">
    <source>
        <dbReference type="ARBA" id="ARBA00023054"/>
    </source>
</evidence>
<dbReference type="GO" id="GO:0008017">
    <property type="term" value="F:microtubule binding"/>
    <property type="evidence" value="ECO:0007669"/>
    <property type="project" value="InterPro"/>
</dbReference>
<dbReference type="PANTHER" id="PTHR47968:SF13">
    <property type="entry name" value="KINESIN-LIKE PROTEIN KIF19 ISOFORM X1"/>
    <property type="match status" value="1"/>
</dbReference>
<feature type="binding site" evidence="6">
    <location>
        <begin position="186"/>
        <end position="193"/>
    </location>
    <ligand>
        <name>ATP</name>
        <dbReference type="ChEBI" id="CHEBI:30616"/>
    </ligand>
</feature>
<protein>
    <recommendedName>
        <fullName evidence="7">Kinesin-like protein</fullName>
    </recommendedName>
</protein>
<sequence>MSESIGTLGYNSDTQSRHESGAIISLPSLSDTSSVKKKRKLSQSSEKKGSKAKKPKKSKHKVFAKKNNQLIRIEEANPGLEVTQNFSKQSNIKVAVRLRPLGEKEIDEDHFEIVQILEDKVVLLRDPLEMMNQKDFLSMNRSKEKRFAFDTVFDKDSGQVEIFNNTTKTLIDGIIEGYNATVFAYGATGAGKTYTMIGKEHDPGLMFLTIKELFERVAKTQSDKSYQIKVSFLEIYNEMIRDLLIITNEVLELREDSTEGIHVAGLTVIDVDSPEEVMDLLFFGNANRTQEATNVNATSSRSHAVLEIQVEQKNKSEDVNEDINIGKLSMIDLAGSERAARTHNRGIRMVEGAMINRSLLSLGNCINALVENMKNGRNQHIPYRDSKLTRLLKDSLGGNSRTVMIANISPSNLCYEDTSGTLKYANRAKNIKTTITKNIQHVERHISEYTKIIAELKSEISVLRTRLADGSPPVQMIMSEEDTQKFQEAEKNSEKIEEFLEKLSSHFLEETKLIKRVDELTAKHRMNASSTENAHELLVELEGKVGKGHNMYTQVQKELEILNENDQNFKSKIEDAENKLDEVKEARMAIRKQWEEEVIPEYGKKLLDLQYEQHSLIISKIKGQFYEQDVDPILPDEDLSRQNTEIPTRELRFSANKKKLNENFSQKILSKTSSVPVTSTANESPYERKKREIDDMIAKRYQNLSKKTKKLSQKPHKEYHQTPSNSNFLPPKSNKVRVPHFGRHRPPQNRKKAYYDKVSTASSKSSISVSRNDFSMLQISGTNINKAEGYKHMPLFGHKCSTKEEP</sequence>
<keyword evidence="4 8" id="KW-0175">Coiled coil</keyword>
<evidence type="ECO:0000256" key="1">
    <source>
        <dbReference type="ARBA" id="ARBA00022701"/>
    </source>
</evidence>
<feature type="region of interest" description="Disordered" evidence="9">
    <location>
        <begin position="671"/>
        <end position="767"/>
    </location>
</feature>
<evidence type="ECO:0000259" key="10">
    <source>
        <dbReference type="PROSITE" id="PS50067"/>
    </source>
</evidence>
<evidence type="ECO:0000313" key="12">
    <source>
        <dbReference type="Proteomes" id="UP001295684"/>
    </source>
</evidence>
<dbReference type="InterPro" id="IPR036961">
    <property type="entry name" value="Kinesin_motor_dom_sf"/>
</dbReference>
<dbReference type="EMBL" id="CAMPGE010011342">
    <property type="protein sequence ID" value="CAI2370178.1"/>
    <property type="molecule type" value="Genomic_DNA"/>
</dbReference>
<dbReference type="PROSITE" id="PS00411">
    <property type="entry name" value="KINESIN_MOTOR_1"/>
    <property type="match status" value="1"/>
</dbReference>
<comment type="similarity">
    <text evidence="6 7">Belongs to the TRAFAC class myosin-kinesin ATPase superfamily. Kinesin family.</text>
</comment>
<feature type="region of interest" description="Disordered" evidence="9">
    <location>
        <begin position="1"/>
        <end position="62"/>
    </location>
</feature>
<feature type="domain" description="Kinesin motor" evidence="10">
    <location>
        <begin position="91"/>
        <end position="431"/>
    </location>
</feature>
<reference evidence="11" key="1">
    <citation type="submission" date="2023-07" db="EMBL/GenBank/DDBJ databases">
        <authorList>
            <consortium name="AG Swart"/>
            <person name="Singh M."/>
            <person name="Singh A."/>
            <person name="Seah K."/>
            <person name="Emmerich C."/>
        </authorList>
    </citation>
    <scope>NUCLEOTIDE SEQUENCE</scope>
    <source>
        <strain evidence="11">DP1</strain>
    </source>
</reference>
<keyword evidence="5 6" id="KW-0505">Motor protein</keyword>
<evidence type="ECO:0000256" key="2">
    <source>
        <dbReference type="ARBA" id="ARBA00022741"/>
    </source>
</evidence>
<evidence type="ECO:0000256" key="6">
    <source>
        <dbReference type="PROSITE-ProRule" id="PRU00283"/>
    </source>
</evidence>
<dbReference type="GO" id="GO:0005524">
    <property type="term" value="F:ATP binding"/>
    <property type="evidence" value="ECO:0007669"/>
    <property type="project" value="UniProtKB-UniRule"/>
</dbReference>
<dbReference type="Proteomes" id="UP001295684">
    <property type="component" value="Unassembled WGS sequence"/>
</dbReference>
<accession>A0AAD1UIT2</accession>
<dbReference type="InterPro" id="IPR027640">
    <property type="entry name" value="Kinesin-like_fam"/>
</dbReference>
<dbReference type="GO" id="GO:0005874">
    <property type="term" value="C:microtubule"/>
    <property type="evidence" value="ECO:0007669"/>
    <property type="project" value="UniProtKB-KW"/>
</dbReference>
<evidence type="ECO:0000256" key="9">
    <source>
        <dbReference type="SAM" id="MobiDB-lite"/>
    </source>
</evidence>
<dbReference type="GO" id="GO:0003777">
    <property type="term" value="F:microtubule motor activity"/>
    <property type="evidence" value="ECO:0007669"/>
    <property type="project" value="InterPro"/>
</dbReference>
<feature type="compositionally biased region" description="Polar residues" evidence="9">
    <location>
        <begin position="671"/>
        <end position="683"/>
    </location>
</feature>
<dbReference type="InterPro" id="IPR027417">
    <property type="entry name" value="P-loop_NTPase"/>
</dbReference>
<dbReference type="AlphaFoldDB" id="A0AAD1UIT2"/>
<keyword evidence="12" id="KW-1185">Reference proteome</keyword>
<organism evidence="11 12">
    <name type="scientific">Euplotes crassus</name>
    <dbReference type="NCBI Taxonomy" id="5936"/>
    <lineage>
        <taxon>Eukaryota</taxon>
        <taxon>Sar</taxon>
        <taxon>Alveolata</taxon>
        <taxon>Ciliophora</taxon>
        <taxon>Intramacronucleata</taxon>
        <taxon>Spirotrichea</taxon>
        <taxon>Hypotrichia</taxon>
        <taxon>Euplotida</taxon>
        <taxon>Euplotidae</taxon>
        <taxon>Moneuplotes</taxon>
    </lineage>
</organism>
<gene>
    <name evidence="11" type="ORF">ECRASSUSDP1_LOCUS11486</name>
</gene>
<feature type="coiled-coil region" evidence="8">
    <location>
        <begin position="559"/>
        <end position="593"/>
    </location>
</feature>
<comment type="caution">
    <text evidence="11">The sequence shown here is derived from an EMBL/GenBank/DDBJ whole genome shotgun (WGS) entry which is preliminary data.</text>
</comment>
<evidence type="ECO:0000256" key="3">
    <source>
        <dbReference type="ARBA" id="ARBA00022840"/>
    </source>
</evidence>
<feature type="compositionally biased region" description="Basic and acidic residues" evidence="9">
    <location>
        <begin position="685"/>
        <end position="698"/>
    </location>
</feature>
<dbReference type="CDD" id="cd01370">
    <property type="entry name" value="KISc_KIP3_like"/>
    <property type="match status" value="1"/>
</dbReference>
<dbReference type="InterPro" id="IPR001752">
    <property type="entry name" value="Kinesin_motor_dom"/>
</dbReference>
<evidence type="ECO:0000256" key="5">
    <source>
        <dbReference type="ARBA" id="ARBA00023175"/>
    </source>
</evidence>